<dbReference type="EMBL" id="GDIQ01028597">
    <property type="protein sequence ID" value="JAN66140.1"/>
    <property type="molecule type" value="Transcribed_RNA"/>
</dbReference>
<organism evidence="1">
    <name type="scientific">Daphnia magna</name>
    <dbReference type="NCBI Taxonomy" id="35525"/>
    <lineage>
        <taxon>Eukaryota</taxon>
        <taxon>Metazoa</taxon>
        <taxon>Ecdysozoa</taxon>
        <taxon>Arthropoda</taxon>
        <taxon>Crustacea</taxon>
        <taxon>Branchiopoda</taxon>
        <taxon>Diplostraca</taxon>
        <taxon>Cladocera</taxon>
        <taxon>Anomopoda</taxon>
        <taxon>Daphniidae</taxon>
        <taxon>Daphnia</taxon>
    </lineage>
</organism>
<accession>A0A0P6GTE2</accession>
<dbReference type="AlphaFoldDB" id="A0A0P6GTE2"/>
<name>A0A0P6GTE2_9CRUS</name>
<evidence type="ECO:0000313" key="1">
    <source>
        <dbReference type="EMBL" id="JAN66140.1"/>
    </source>
</evidence>
<reference evidence="1" key="1">
    <citation type="submission" date="2015-10" db="EMBL/GenBank/DDBJ databases">
        <title>EvidentialGene: Evidence-directed Construction of Complete mRNA Transcriptomes without Genomes.</title>
        <authorList>
            <person name="Gilbert D.G."/>
        </authorList>
    </citation>
    <scope>NUCLEOTIDE SEQUENCE</scope>
</reference>
<protein>
    <submittedName>
        <fullName evidence="1">Uncharacterized protein</fullName>
    </submittedName>
</protein>
<proteinExistence type="predicted"/>
<sequence length="55" mass="6479">MPFFFFNIKTSEKESLFANHFVAVPLENMGQKNLNAKFSLKNCSQSKIRFFLFQI</sequence>